<comment type="caution">
    <text evidence="1">The sequence shown here is derived from an EMBL/GenBank/DDBJ whole genome shotgun (WGS) entry which is preliminary data.</text>
</comment>
<dbReference type="PANTHER" id="PTHR33053:SF24">
    <property type="entry name" value="TRANSPOSASE DOMAIN-CONTAINING PROTEIN"/>
    <property type="match status" value="1"/>
</dbReference>
<proteinExistence type="predicted"/>
<dbReference type="AlphaFoldDB" id="A0AAN7P630"/>
<sequence>MYRQYTKRHENRLLRQRKLEILGVLHLKSSNNSSLSLVNETHNSHHIDSNISTHSSYSQELQQNFTFNDEENVIGSDLKKDLVSWSLEYQIKHNALSKLLKILNFHKCTESPLPEDARSFLNTPRTVLLKTVDPGSYVHFGISNSVSKILGSRSSIPATIFLNVNFDGLPLTKSTNSQLWPILINIHNVDDSHFIAGVYHGCSKPLSVNQYLEDFVQEMKTLFKNGILIKNNAYDIKIRSFVCDAPARAYITCTKGHNAYFGCGKCCQEGVYLENRVIFPETNSKLRTDTDFLNQVEEDHHRSTSILTELGVGMVTHFPLDYMHLVCLGVMKKLLKLWLKGSLKFRWQMKKVELVSKRLLSIKKYIPKEFCRKPRSLLEVDRWKASEFRQFLLYSGPIVLQDVLPDSYYNHFLCLHSALTILASETLTKKFANYANSLLIYFVEKFSILYGKKEISYNIHNLIHLTNDVNHFGIVDSFSAFSFENYMQRIKKLIRKSEKPLQQILNRTYELDYKKNIIPTESYPKMMYSVAVKHSAPNLYDVHKKIIFKNFCIITNSLADRCVRLKNGLFVFVECIGYCNNEKVIAGKVFKKTENFYDIPLKSLFLGISLLDQLTDDNNVWPVSDISGKVFTVPISPDKYIAFPLLH</sequence>
<protein>
    <recommendedName>
        <fullName evidence="3">Transposase domain-containing protein</fullName>
    </recommendedName>
</protein>
<accession>A0AAN7P630</accession>
<dbReference type="EMBL" id="JARPUR010000004">
    <property type="protein sequence ID" value="KAK4877587.1"/>
    <property type="molecule type" value="Genomic_DNA"/>
</dbReference>
<reference evidence="2" key="1">
    <citation type="submission" date="2023-01" db="EMBL/GenBank/DDBJ databases">
        <title>Key to firefly adult light organ development and bioluminescence: homeobox transcription factors regulate luciferase expression and transportation to peroxisome.</title>
        <authorList>
            <person name="Fu X."/>
        </authorList>
    </citation>
    <scope>NUCLEOTIDE SEQUENCE [LARGE SCALE GENOMIC DNA]</scope>
</reference>
<keyword evidence="2" id="KW-1185">Reference proteome</keyword>
<evidence type="ECO:0000313" key="1">
    <source>
        <dbReference type="EMBL" id="KAK4877587.1"/>
    </source>
</evidence>
<organism evidence="1 2">
    <name type="scientific">Aquatica leii</name>
    <dbReference type="NCBI Taxonomy" id="1421715"/>
    <lineage>
        <taxon>Eukaryota</taxon>
        <taxon>Metazoa</taxon>
        <taxon>Ecdysozoa</taxon>
        <taxon>Arthropoda</taxon>
        <taxon>Hexapoda</taxon>
        <taxon>Insecta</taxon>
        <taxon>Pterygota</taxon>
        <taxon>Neoptera</taxon>
        <taxon>Endopterygota</taxon>
        <taxon>Coleoptera</taxon>
        <taxon>Polyphaga</taxon>
        <taxon>Elateriformia</taxon>
        <taxon>Elateroidea</taxon>
        <taxon>Lampyridae</taxon>
        <taxon>Luciolinae</taxon>
        <taxon>Aquatica</taxon>
    </lineage>
</organism>
<name>A0AAN7P630_9COLE</name>
<dbReference type="PANTHER" id="PTHR33053">
    <property type="entry name" value="PROTEIN, PUTATIVE-RELATED"/>
    <property type="match status" value="1"/>
</dbReference>
<dbReference type="Proteomes" id="UP001353858">
    <property type="component" value="Unassembled WGS sequence"/>
</dbReference>
<evidence type="ECO:0000313" key="2">
    <source>
        <dbReference type="Proteomes" id="UP001353858"/>
    </source>
</evidence>
<gene>
    <name evidence="1" type="ORF">RN001_010093</name>
</gene>
<evidence type="ECO:0008006" key="3">
    <source>
        <dbReference type="Google" id="ProtNLM"/>
    </source>
</evidence>